<evidence type="ECO:0000313" key="2">
    <source>
        <dbReference type="EMBL" id="MDQ1096719.1"/>
    </source>
</evidence>
<reference evidence="2 3" key="1">
    <citation type="submission" date="2023-07" db="EMBL/GenBank/DDBJ databases">
        <title>Functional and genomic diversity of the sorghum phyllosphere microbiome.</title>
        <authorList>
            <person name="Shade A."/>
        </authorList>
    </citation>
    <scope>NUCLEOTIDE SEQUENCE [LARGE SCALE GENOMIC DNA]</scope>
    <source>
        <strain evidence="2 3">SORGH_AS_1064</strain>
    </source>
</reference>
<comment type="caution">
    <text evidence="2">The sequence shown here is derived from an EMBL/GenBank/DDBJ whole genome shotgun (WGS) entry which is preliminary data.</text>
</comment>
<protein>
    <recommendedName>
        <fullName evidence="4">Lipoprotein</fullName>
    </recommendedName>
</protein>
<evidence type="ECO:0008006" key="4">
    <source>
        <dbReference type="Google" id="ProtNLM"/>
    </source>
</evidence>
<dbReference type="RefSeq" id="WP_307449584.1">
    <property type="nucleotide sequence ID" value="NZ_JAUTAL010000001.1"/>
</dbReference>
<keyword evidence="3" id="KW-1185">Reference proteome</keyword>
<gene>
    <name evidence="2" type="ORF">QE404_001866</name>
</gene>
<dbReference type="PROSITE" id="PS51257">
    <property type="entry name" value="PROKAR_LIPOPROTEIN"/>
    <property type="match status" value="1"/>
</dbReference>
<evidence type="ECO:0000313" key="3">
    <source>
        <dbReference type="Proteomes" id="UP001225072"/>
    </source>
</evidence>
<feature type="region of interest" description="Disordered" evidence="1">
    <location>
        <begin position="24"/>
        <end position="44"/>
    </location>
</feature>
<evidence type="ECO:0000256" key="1">
    <source>
        <dbReference type="SAM" id="MobiDB-lite"/>
    </source>
</evidence>
<name>A0ABU0TI37_9FLAO</name>
<sequence length="215" mass="23361">MKKTLFAFSAIFLLSCNGNDDLTNPTSSNINEQNSAKPEMYSNQSQNKIGEDIDLLNISDLSKPVTSESTNFPSLQFTKRIDFGRKDKRTAILTGVDQDGKIFYSTQNDGVVDFIVKPVVSNDYSDVWYLDGDGNKMYRLKLALNKDKTGVTIVFVESYTNGPEGIVAGRQKWSQCFSSNAGSALGVTGAVVSGFTGPWGVAGWYAGIAAYCALV</sequence>
<accession>A0ABU0TI37</accession>
<dbReference type="Proteomes" id="UP001225072">
    <property type="component" value="Unassembled WGS sequence"/>
</dbReference>
<dbReference type="EMBL" id="JAUTAL010000001">
    <property type="protein sequence ID" value="MDQ1096719.1"/>
    <property type="molecule type" value="Genomic_DNA"/>
</dbReference>
<organism evidence="2 3">
    <name type="scientific">Chryseobacterium camelliae</name>
    <dbReference type="NCBI Taxonomy" id="1265445"/>
    <lineage>
        <taxon>Bacteria</taxon>
        <taxon>Pseudomonadati</taxon>
        <taxon>Bacteroidota</taxon>
        <taxon>Flavobacteriia</taxon>
        <taxon>Flavobacteriales</taxon>
        <taxon>Weeksellaceae</taxon>
        <taxon>Chryseobacterium group</taxon>
        <taxon>Chryseobacterium</taxon>
    </lineage>
</organism>
<proteinExistence type="predicted"/>